<comment type="caution">
    <text evidence="3">The sequence shown here is derived from an EMBL/GenBank/DDBJ whole genome shotgun (WGS) entry which is preliminary data.</text>
</comment>
<gene>
    <name evidence="3" type="ORF">KCQ71_17555</name>
</gene>
<accession>A0ABS7SC77</accession>
<feature type="transmembrane region" description="Helical" evidence="1">
    <location>
        <begin position="164"/>
        <end position="181"/>
    </location>
</feature>
<dbReference type="InterPro" id="IPR003675">
    <property type="entry name" value="Rce1/LyrA-like_dom"/>
</dbReference>
<keyword evidence="3" id="KW-0482">Metalloprotease</keyword>
<feature type="transmembrane region" description="Helical" evidence="1">
    <location>
        <begin position="9"/>
        <end position="32"/>
    </location>
</feature>
<keyword evidence="1" id="KW-0472">Membrane</keyword>
<keyword evidence="3" id="KW-0378">Hydrolase</keyword>
<evidence type="ECO:0000313" key="3">
    <source>
        <dbReference type="EMBL" id="MBZ2197971.1"/>
    </source>
</evidence>
<dbReference type="Pfam" id="PF02517">
    <property type="entry name" value="Rce1-like"/>
    <property type="match status" value="1"/>
</dbReference>
<keyword evidence="1" id="KW-1133">Transmembrane helix</keyword>
<evidence type="ECO:0000256" key="1">
    <source>
        <dbReference type="SAM" id="Phobius"/>
    </source>
</evidence>
<evidence type="ECO:0000259" key="2">
    <source>
        <dbReference type="Pfam" id="PF02517"/>
    </source>
</evidence>
<organism evidence="3 4">
    <name type="scientific">Occultella gossypii</name>
    <dbReference type="NCBI Taxonomy" id="2800820"/>
    <lineage>
        <taxon>Bacteria</taxon>
        <taxon>Bacillati</taxon>
        <taxon>Actinomycetota</taxon>
        <taxon>Actinomycetes</taxon>
        <taxon>Micrococcales</taxon>
        <taxon>Ruaniaceae</taxon>
        <taxon>Occultella</taxon>
    </lineage>
</organism>
<dbReference type="Proteomes" id="UP000826651">
    <property type="component" value="Unassembled WGS sequence"/>
</dbReference>
<dbReference type="RefSeq" id="WP_223408301.1">
    <property type="nucleotide sequence ID" value="NZ_JAGSHT010000016.1"/>
</dbReference>
<dbReference type="GO" id="GO:0008237">
    <property type="term" value="F:metallopeptidase activity"/>
    <property type="evidence" value="ECO:0007669"/>
    <property type="project" value="UniProtKB-KW"/>
</dbReference>
<proteinExistence type="predicted"/>
<feature type="transmembrane region" description="Helical" evidence="1">
    <location>
        <begin position="188"/>
        <end position="206"/>
    </location>
</feature>
<evidence type="ECO:0000313" key="4">
    <source>
        <dbReference type="Proteomes" id="UP000826651"/>
    </source>
</evidence>
<keyword evidence="3" id="KW-0645">Protease</keyword>
<feature type="domain" description="CAAX prenyl protease 2/Lysostaphin resistance protein A-like" evidence="2">
    <location>
        <begin position="105"/>
        <end position="200"/>
    </location>
</feature>
<keyword evidence="1" id="KW-0812">Transmembrane</keyword>
<reference evidence="3 4" key="1">
    <citation type="submission" date="2021-04" db="EMBL/GenBank/DDBJ databases">
        <title>Ruania sp. nov., isolated from sandy soil of mangrove forest.</title>
        <authorList>
            <person name="Ge X."/>
            <person name="Huang R."/>
            <person name="Liu W."/>
        </authorList>
    </citation>
    <scope>NUCLEOTIDE SEQUENCE [LARGE SCALE GENOMIC DNA]</scope>
    <source>
        <strain evidence="3 4">N2-46</strain>
    </source>
</reference>
<feature type="transmembrane region" description="Helical" evidence="1">
    <location>
        <begin position="137"/>
        <end position="158"/>
    </location>
</feature>
<feature type="transmembrane region" description="Helical" evidence="1">
    <location>
        <begin position="74"/>
        <end position="92"/>
    </location>
</feature>
<sequence length="248" mass="26747">MPTSQLRAIAFGTSVHLARFAIIVITLAVAPMLGITGWYLGLAANVACVAFAAVLVTVRGLWRQSGILVRWRGRTAVILLVPLVIEVLVWAVPEGLVEQPPGFGLWSLTLLLAAANEELTSRVVVLERMRPAFRPHIAVAITAALFGLQHLSAFATTSRTFDDILLNVLVSACYGFALAAFQLRFRWLWPLILLHAGANFATLFSARPLPDAVIAITLVMFIGLGLTILRSMKPSPTRSSDGVGDQAP</sequence>
<dbReference type="EMBL" id="JAGSHT010000016">
    <property type="protein sequence ID" value="MBZ2197971.1"/>
    <property type="molecule type" value="Genomic_DNA"/>
</dbReference>
<name>A0ABS7SC77_9MICO</name>
<protein>
    <submittedName>
        <fullName evidence="3">CPBP family intramembrane metalloprotease</fullName>
    </submittedName>
</protein>
<feature type="transmembrane region" description="Helical" evidence="1">
    <location>
        <begin position="104"/>
        <end position="125"/>
    </location>
</feature>
<feature type="transmembrane region" description="Helical" evidence="1">
    <location>
        <begin position="38"/>
        <end position="62"/>
    </location>
</feature>
<keyword evidence="4" id="KW-1185">Reference proteome</keyword>
<feature type="transmembrane region" description="Helical" evidence="1">
    <location>
        <begin position="212"/>
        <end position="229"/>
    </location>
</feature>